<proteinExistence type="predicted"/>
<dbReference type="AlphaFoldDB" id="A0A934NEY5"/>
<dbReference type="Proteomes" id="UP000614410">
    <property type="component" value="Unassembled WGS sequence"/>
</dbReference>
<dbReference type="EMBL" id="JAEKNN010000003">
    <property type="protein sequence ID" value="MBJ7607880.1"/>
    <property type="molecule type" value="Genomic_DNA"/>
</dbReference>
<evidence type="ECO:0000313" key="3">
    <source>
        <dbReference type="Proteomes" id="UP000614410"/>
    </source>
</evidence>
<evidence type="ECO:0000313" key="2">
    <source>
        <dbReference type="EMBL" id="MBJ7607880.1"/>
    </source>
</evidence>
<accession>A0A934NEY5</accession>
<name>A0A934NEY5_9BACT</name>
<sequence length="137" mass="14893">MSSRDLAEASQAEKATEALLRDACSALRRIDKMVLAASDDADAHHLAEAAQDAMGRLVNHRVRGKRQRPSAPRCPGHPPPRLGRARAGDIGVREQREHDVAEPRAGRARRLARLPGAADVWLTAACEQRRGADAAWP</sequence>
<organism evidence="2 3">
    <name type="scientific">Candidatus Amunia macphersoniae</name>
    <dbReference type="NCBI Taxonomy" id="3127014"/>
    <lineage>
        <taxon>Bacteria</taxon>
        <taxon>Bacillati</taxon>
        <taxon>Candidatus Dormiibacterota</taxon>
        <taxon>Candidatus Dormibacteria</taxon>
        <taxon>Candidatus Aeolococcales</taxon>
        <taxon>Candidatus Aeolococcaceae</taxon>
        <taxon>Candidatus Amunia</taxon>
    </lineage>
</organism>
<feature type="region of interest" description="Disordered" evidence="1">
    <location>
        <begin position="57"/>
        <end position="107"/>
    </location>
</feature>
<feature type="compositionally biased region" description="Basic residues" evidence="1">
    <location>
        <begin position="58"/>
        <end position="68"/>
    </location>
</feature>
<gene>
    <name evidence="2" type="ORF">JF887_00405</name>
</gene>
<feature type="compositionally biased region" description="Basic and acidic residues" evidence="1">
    <location>
        <begin position="91"/>
        <end position="105"/>
    </location>
</feature>
<evidence type="ECO:0000256" key="1">
    <source>
        <dbReference type="SAM" id="MobiDB-lite"/>
    </source>
</evidence>
<comment type="caution">
    <text evidence="2">The sequence shown here is derived from an EMBL/GenBank/DDBJ whole genome shotgun (WGS) entry which is preliminary data.</text>
</comment>
<protein>
    <submittedName>
        <fullName evidence="2">Uncharacterized protein</fullName>
    </submittedName>
</protein>
<reference evidence="2 3" key="1">
    <citation type="submission" date="2020-10" db="EMBL/GenBank/DDBJ databases">
        <title>Ca. Dormibacterota MAGs.</title>
        <authorList>
            <person name="Montgomery K."/>
        </authorList>
    </citation>
    <scope>NUCLEOTIDE SEQUENCE [LARGE SCALE GENOMIC DNA]</scope>
    <source>
        <strain evidence="2">Mitchell_Peninsula_5</strain>
    </source>
</reference>